<comment type="subunit">
    <text evidence="4">Monomer.</text>
</comment>
<evidence type="ECO:0000259" key="8">
    <source>
        <dbReference type="Pfam" id="PF05198"/>
    </source>
</evidence>
<dbReference type="Pfam" id="PF05198">
    <property type="entry name" value="IF3_N"/>
    <property type="match status" value="1"/>
</dbReference>
<dbReference type="Gene3D" id="3.10.20.80">
    <property type="entry name" value="Translation initiation factor 3 (IF-3), N-terminal domain"/>
    <property type="match status" value="1"/>
</dbReference>
<evidence type="ECO:0000256" key="5">
    <source>
        <dbReference type="NCBIfam" id="TIGR00168"/>
    </source>
</evidence>
<accession>I3ZCK4</accession>
<comment type="similarity">
    <text evidence="1 4">Belongs to the IF-3 family.</text>
</comment>
<feature type="compositionally biased region" description="Low complexity" evidence="6">
    <location>
        <begin position="235"/>
        <end position="246"/>
    </location>
</feature>
<keyword evidence="4" id="KW-0963">Cytoplasm</keyword>
<gene>
    <name evidence="4" type="primary">infC</name>
    <name evidence="9" type="ordered locus">Terro_0634</name>
</gene>
<evidence type="ECO:0000256" key="3">
    <source>
        <dbReference type="ARBA" id="ARBA00022917"/>
    </source>
</evidence>
<dbReference type="Pfam" id="PF00707">
    <property type="entry name" value="IF3_C"/>
    <property type="match status" value="1"/>
</dbReference>
<sequence length="246" mass="27994">MKYPAFYTVHIAIQHANVYSRMQRRRTGALHRGATSQQRALRRRTIPPFTDKRAIKSFIRTNEKIRAREIRVIDENGEQLGIMAPFDALKIARERSLDLVEISPNAAPPVCRIQDYGKYLYEKDKSDRAARKKQKVIVIKEVKFSVTVDEHDYQTKKNQAVRFLGEGDKVKASLRFRGRQMAHRDLGYKIVNRLIMDIGAAGIVEFMPRMEGTTLHAIIAPTKKPEPAPVKKTAEAAIEESPAAEA</sequence>
<proteinExistence type="inferred from homology"/>
<keyword evidence="3 4" id="KW-0648">Protein biosynthesis</keyword>
<dbReference type="InterPro" id="IPR019815">
    <property type="entry name" value="Translation_initiation_fac_3_C"/>
</dbReference>
<evidence type="ECO:0000256" key="4">
    <source>
        <dbReference type="HAMAP-Rule" id="MF_00080"/>
    </source>
</evidence>
<dbReference type="PANTHER" id="PTHR10938">
    <property type="entry name" value="TRANSLATION INITIATION FACTOR IF-3"/>
    <property type="match status" value="1"/>
</dbReference>
<dbReference type="STRING" id="926566.Terro_0634"/>
<dbReference type="EMBL" id="CP003379">
    <property type="protein sequence ID" value="AFL86972.1"/>
    <property type="molecule type" value="Genomic_DNA"/>
</dbReference>
<dbReference type="GO" id="GO:0016020">
    <property type="term" value="C:membrane"/>
    <property type="evidence" value="ECO:0007669"/>
    <property type="project" value="TreeGrafter"/>
</dbReference>
<reference evidence="9 10" key="1">
    <citation type="submission" date="2012-06" db="EMBL/GenBank/DDBJ databases">
        <title>Complete genome of Terriglobus roseus DSM 18391.</title>
        <authorList>
            <consortium name="US DOE Joint Genome Institute (JGI-PGF)"/>
            <person name="Lucas S."/>
            <person name="Copeland A."/>
            <person name="Lapidus A."/>
            <person name="Glavina del Rio T."/>
            <person name="Dalin E."/>
            <person name="Tice H."/>
            <person name="Bruce D."/>
            <person name="Goodwin L."/>
            <person name="Pitluck S."/>
            <person name="Peters L."/>
            <person name="Mikhailova N."/>
            <person name="Munk A.C.C."/>
            <person name="Kyrpides N."/>
            <person name="Mavromatis K."/>
            <person name="Ivanova N."/>
            <person name="Brettin T."/>
            <person name="Detter J.C."/>
            <person name="Han C."/>
            <person name="Larimer F."/>
            <person name="Land M."/>
            <person name="Hauser L."/>
            <person name="Markowitz V."/>
            <person name="Cheng J.-F."/>
            <person name="Hugenholtz P."/>
            <person name="Woyke T."/>
            <person name="Wu D."/>
            <person name="Brambilla E."/>
            <person name="Klenk H.-P."/>
            <person name="Eisen J.A."/>
        </authorList>
    </citation>
    <scope>NUCLEOTIDE SEQUENCE [LARGE SCALE GENOMIC DNA]</scope>
    <source>
        <strain evidence="10">DSM 18391 / NRRL B-41598 / KBS 63</strain>
    </source>
</reference>
<dbReference type="GO" id="GO:0003743">
    <property type="term" value="F:translation initiation factor activity"/>
    <property type="evidence" value="ECO:0007669"/>
    <property type="project" value="UniProtKB-UniRule"/>
</dbReference>
<dbReference type="SUPFAM" id="SSF54364">
    <property type="entry name" value="Translation initiation factor IF3, N-terminal domain"/>
    <property type="match status" value="1"/>
</dbReference>
<evidence type="ECO:0000256" key="1">
    <source>
        <dbReference type="ARBA" id="ARBA00005439"/>
    </source>
</evidence>
<dbReference type="KEGG" id="trs:Terro_0634"/>
<dbReference type="AlphaFoldDB" id="I3ZCK4"/>
<keyword evidence="10" id="KW-1185">Reference proteome</keyword>
<dbReference type="FunFam" id="3.10.20.80:FF:000001">
    <property type="entry name" value="Translation initiation factor IF-3"/>
    <property type="match status" value="1"/>
</dbReference>
<comment type="function">
    <text evidence="4">IF-3 binds to the 30S ribosomal subunit and shifts the equilibrium between 70S ribosomes and their 50S and 30S subunits in favor of the free subunits, thus enhancing the availability of 30S subunits on which protein synthesis initiation begins.</text>
</comment>
<dbReference type="FunFam" id="3.30.110.10:FF:000001">
    <property type="entry name" value="Translation initiation factor IF-3"/>
    <property type="match status" value="1"/>
</dbReference>
<feature type="domain" description="Translation initiation factor 3 N-terminal" evidence="8">
    <location>
        <begin position="61"/>
        <end position="129"/>
    </location>
</feature>
<dbReference type="HAMAP" id="MF_00080">
    <property type="entry name" value="IF_3"/>
    <property type="match status" value="1"/>
</dbReference>
<evidence type="ECO:0000313" key="9">
    <source>
        <dbReference type="EMBL" id="AFL86972.1"/>
    </source>
</evidence>
<name>I3ZCK4_TERRK</name>
<dbReference type="GO" id="GO:0043022">
    <property type="term" value="F:ribosome binding"/>
    <property type="evidence" value="ECO:0007669"/>
    <property type="project" value="UniProtKB-ARBA"/>
</dbReference>
<evidence type="ECO:0000256" key="2">
    <source>
        <dbReference type="ARBA" id="ARBA00022540"/>
    </source>
</evidence>
<dbReference type="InterPro" id="IPR036787">
    <property type="entry name" value="T_IF-3_N_sf"/>
</dbReference>
<dbReference type="SUPFAM" id="SSF55200">
    <property type="entry name" value="Translation initiation factor IF3, C-terminal domain"/>
    <property type="match status" value="1"/>
</dbReference>
<comment type="subcellular location">
    <subcellularLocation>
        <location evidence="4">Cytoplasm</location>
    </subcellularLocation>
</comment>
<dbReference type="NCBIfam" id="TIGR00168">
    <property type="entry name" value="infC"/>
    <property type="match status" value="1"/>
</dbReference>
<dbReference type="PANTHER" id="PTHR10938:SF0">
    <property type="entry name" value="TRANSLATION INITIATION FACTOR IF-3, MITOCHONDRIAL"/>
    <property type="match status" value="1"/>
</dbReference>
<dbReference type="InterPro" id="IPR036788">
    <property type="entry name" value="T_IF-3_C_sf"/>
</dbReference>
<dbReference type="PATRIC" id="fig|926566.3.peg.626"/>
<dbReference type="GO" id="GO:0032790">
    <property type="term" value="P:ribosome disassembly"/>
    <property type="evidence" value="ECO:0007669"/>
    <property type="project" value="TreeGrafter"/>
</dbReference>
<protein>
    <recommendedName>
        <fullName evidence="4 5">Translation initiation factor IF-3</fullName>
    </recommendedName>
</protein>
<dbReference type="HOGENOM" id="CLU_054919_3_2_0"/>
<dbReference type="InterPro" id="IPR001288">
    <property type="entry name" value="Translation_initiation_fac_3"/>
</dbReference>
<dbReference type="InterPro" id="IPR019814">
    <property type="entry name" value="Translation_initiation_fac_3_N"/>
</dbReference>
<keyword evidence="2 4" id="KW-0396">Initiation factor</keyword>
<dbReference type="Proteomes" id="UP000006056">
    <property type="component" value="Chromosome"/>
</dbReference>
<feature type="region of interest" description="Disordered" evidence="6">
    <location>
        <begin position="224"/>
        <end position="246"/>
    </location>
</feature>
<evidence type="ECO:0000313" key="10">
    <source>
        <dbReference type="Proteomes" id="UP000006056"/>
    </source>
</evidence>
<feature type="domain" description="Translation initiation factor 3 C-terminal" evidence="7">
    <location>
        <begin position="137"/>
        <end position="221"/>
    </location>
</feature>
<evidence type="ECO:0000256" key="6">
    <source>
        <dbReference type="SAM" id="MobiDB-lite"/>
    </source>
</evidence>
<organism evidence="9 10">
    <name type="scientific">Terriglobus roseus (strain DSM 18391 / NRRL B-41598 / KBS 63)</name>
    <dbReference type="NCBI Taxonomy" id="926566"/>
    <lineage>
        <taxon>Bacteria</taxon>
        <taxon>Pseudomonadati</taxon>
        <taxon>Acidobacteriota</taxon>
        <taxon>Terriglobia</taxon>
        <taxon>Terriglobales</taxon>
        <taxon>Acidobacteriaceae</taxon>
        <taxon>Terriglobus</taxon>
    </lineage>
</organism>
<dbReference type="GO" id="GO:0005829">
    <property type="term" value="C:cytosol"/>
    <property type="evidence" value="ECO:0007669"/>
    <property type="project" value="TreeGrafter"/>
</dbReference>
<dbReference type="Gene3D" id="3.30.110.10">
    <property type="entry name" value="Translation initiation factor 3 (IF-3), C-terminal domain"/>
    <property type="match status" value="1"/>
</dbReference>
<evidence type="ECO:0000259" key="7">
    <source>
        <dbReference type="Pfam" id="PF00707"/>
    </source>
</evidence>
<dbReference type="eggNOG" id="COG0290">
    <property type="taxonomic scope" value="Bacteria"/>
</dbReference>